<dbReference type="InterPro" id="IPR011010">
    <property type="entry name" value="DNA_brk_join_enz"/>
</dbReference>
<gene>
    <name evidence="1" type="ORF">SAMN06265370_1046</name>
</gene>
<evidence type="ECO:0008006" key="3">
    <source>
        <dbReference type="Google" id="ProtNLM"/>
    </source>
</evidence>
<dbReference type="EMBL" id="FZNN01000004">
    <property type="protein sequence ID" value="SNR39755.1"/>
    <property type="molecule type" value="Genomic_DNA"/>
</dbReference>
<organism evidence="1 2">
    <name type="scientific">Puniceibacterium sediminis</name>
    <dbReference type="NCBI Taxonomy" id="1608407"/>
    <lineage>
        <taxon>Bacteria</taxon>
        <taxon>Pseudomonadati</taxon>
        <taxon>Pseudomonadota</taxon>
        <taxon>Alphaproteobacteria</taxon>
        <taxon>Rhodobacterales</taxon>
        <taxon>Paracoccaceae</taxon>
        <taxon>Puniceibacterium</taxon>
    </lineage>
</organism>
<sequence>MPYSWVNHDAKKSNPNAPLLAMPFLNFARSYMRYQHAMKPTKSFNNRLAALRALERALTLVHETPSIVEVDPEVFNRAQALIKEKYNTSTAYRTAGQLQLVAEFLNTHSLVPVRFQWKHNLKRNNDRNRVGKNFDENRLDKLPTSGAIDALAKAFQLATEQNDIIIASTGALLTAAPNRINEIFRLPTNCVVERIQPDGSVAYGLRWWPSKDADPYVKWIGTTMSDVAKEAIRKIRKETDDARSMAQWYESNPGSMWLPPEYEYLRTQTISAVQDFCHALGIKNHSTINQWMKNKGIPIQKISNSNHVRFVDVQKAVLTLLPKDFPVYDRETGMTFSEALMVAPYSLFHQDKATIPCMIEPISSDKIYNGLGNGTNHGKSSLFTRLRLHADDGSCIQIRTHQFRHWLNTIAQRGGLSQLDIAKWSGRRDIRQNRDYDHVSSDEMLMIVRGQLGTSNMLGPLAEIIGKVPVTQEDFLQMKFPTAHTTEFGFCIHDFAMLPCQRHRDCINCTEHVCIKGDAAKATRIRASLELVNDQIESAKVAMEDDSFGADRWLHHHERTAARLQSLIEIFEDPLVQDGSVIQLSNLEEYSPIANAIDDRKLSDDVDSRILSDFRALKRGRL</sequence>
<dbReference type="GO" id="GO:0003677">
    <property type="term" value="F:DNA binding"/>
    <property type="evidence" value="ECO:0007669"/>
    <property type="project" value="InterPro"/>
</dbReference>
<protein>
    <recommendedName>
        <fullName evidence="3">Integrase</fullName>
    </recommendedName>
</protein>
<name>A0A238VZI1_9RHOB</name>
<dbReference type="AlphaFoldDB" id="A0A238VZI1"/>
<keyword evidence="2" id="KW-1185">Reference proteome</keyword>
<proteinExistence type="predicted"/>
<reference evidence="1 2" key="1">
    <citation type="submission" date="2017-06" db="EMBL/GenBank/DDBJ databases">
        <authorList>
            <person name="Kim H.J."/>
            <person name="Triplett B.A."/>
        </authorList>
    </citation>
    <scope>NUCLEOTIDE SEQUENCE [LARGE SCALE GENOMIC DNA]</scope>
    <source>
        <strain evidence="1 2">DSM 29052</strain>
    </source>
</reference>
<dbReference type="SUPFAM" id="SSF56349">
    <property type="entry name" value="DNA breaking-rejoining enzymes"/>
    <property type="match status" value="1"/>
</dbReference>
<evidence type="ECO:0000313" key="2">
    <source>
        <dbReference type="Proteomes" id="UP000198417"/>
    </source>
</evidence>
<evidence type="ECO:0000313" key="1">
    <source>
        <dbReference type="EMBL" id="SNR39755.1"/>
    </source>
</evidence>
<dbReference type="Proteomes" id="UP000198417">
    <property type="component" value="Unassembled WGS sequence"/>
</dbReference>
<accession>A0A238VZI1</accession>